<proteinExistence type="predicted"/>
<dbReference type="Pfam" id="PF03692">
    <property type="entry name" value="CxxCxxCC"/>
    <property type="match status" value="1"/>
</dbReference>
<dbReference type="InterPro" id="IPR005358">
    <property type="entry name" value="Puta_zinc/iron-chelating_dom"/>
</dbReference>
<dbReference type="EMBL" id="DTMM01000103">
    <property type="protein sequence ID" value="HFT93371.1"/>
    <property type="molecule type" value="Genomic_DNA"/>
</dbReference>
<reference evidence="1" key="1">
    <citation type="journal article" date="2020" name="mSystems">
        <title>Genome- and Community-Level Interaction Insights into Carbon Utilization and Element Cycling Functions of Hydrothermarchaeota in Hydrothermal Sediment.</title>
        <authorList>
            <person name="Zhou Z."/>
            <person name="Liu Y."/>
            <person name="Xu W."/>
            <person name="Pan J."/>
            <person name="Luo Z.H."/>
            <person name="Li M."/>
        </authorList>
    </citation>
    <scope>NUCLEOTIDE SEQUENCE [LARGE SCALE GENOMIC DNA]</scope>
    <source>
        <strain evidence="1">SpSt-902</strain>
    </source>
</reference>
<comment type="caution">
    <text evidence="1">The sequence shown here is derived from an EMBL/GenBank/DDBJ whole genome shotgun (WGS) entry which is preliminary data.</text>
</comment>
<dbReference type="AlphaFoldDB" id="A0A7C3QTP0"/>
<organism evidence="1">
    <name type="scientific">Leptospirillum ferriphilum</name>
    <dbReference type="NCBI Taxonomy" id="178606"/>
    <lineage>
        <taxon>Bacteria</taxon>
        <taxon>Pseudomonadati</taxon>
        <taxon>Nitrospirota</taxon>
        <taxon>Nitrospiria</taxon>
        <taxon>Nitrospirales</taxon>
        <taxon>Nitrospiraceae</taxon>
        <taxon>Leptospirillum</taxon>
    </lineage>
</organism>
<evidence type="ECO:0000313" key="1">
    <source>
        <dbReference type="EMBL" id="HFT93371.1"/>
    </source>
</evidence>
<sequence>MIQVDVPHALCQSCRQCCHFMTPPEMTPFASRLPSNPEQTDALPPEFRVSGISLSLSPGHREGLTVWTCTLLDEEKAVCGAWPGHPLDCRIYPLVFTLDQGDPWIALDSTCPFSSHRPKDWFLEKALEIRDQYWDQWDDCRKRSLCYHFSLDTFPNRTLLVRLDRPQT</sequence>
<accession>A0A7C3QTP0</accession>
<gene>
    <name evidence="1" type="ORF">ENX03_05420</name>
</gene>
<protein>
    <submittedName>
        <fullName evidence="1">YkgJ family cysteine cluster protein</fullName>
    </submittedName>
</protein>
<name>A0A7C3QTP0_9BACT</name>